<feature type="domain" description="ATP-grasp" evidence="5">
    <location>
        <begin position="98"/>
        <end position="293"/>
    </location>
</feature>
<dbReference type="PROSITE" id="PS50975">
    <property type="entry name" value="ATP_GRASP"/>
    <property type="match status" value="1"/>
</dbReference>
<dbReference type="PANTHER" id="PTHR43585">
    <property type="entry name" value="FUMIPYRROLE BIOSYNTHESIS PROTEIN C"/>
    <property type="match status" value="1"/>
</dbReference>
<dbReference type="Pfam" id="PF18603">
    <property type="entry name" value="LAL_C2"/>
    <property type="match status" value="1"/>
</dbReference>
<keyword evidence="2 4" id="KW-0547">Nucleotide-binding</keyword>
<evidence type="ECO:0000256" key="1">
    <source>
        <dbReference type="ARBA" id="ARBA00022598"/>
    </source>
</evidence>
<dbReference type="GO" id="GO:0046872">
    <property type="term" value="F:metal ion binding"/>
    <property type="evidence" value="ECO:0007669"/>
    <property type="project" value="InterPro"/>
</dbReference>
<dbReference type="InterPro" id="IPR011761">
    <property type="entry name" value="ATP-grasp"/>
</dbReference>
<dbReference type="Pfam" id="PF13535">
    <property type="entry name" value="ATP-grasp_4"/>
    <property type="match status" value="1"/>
</dbReference>
<dbReference type="Gene3D" id="3.40.50.20">
    <property type="match status" value="1"/>
</dbReference>
<dbReference type="GO" id="GO:0016874">
    <property type="term" value="F:ligase activity"/>
    <property type="evidence" value="ECO:0007669"/>
    <property type="project" value="UniProtKB-KW"/>
</dbReference>
<dbReference type="SUPFAM" id="SSF56059">
    <property type="entry name" value="Glutathione synthetase ATP-binding domain-like"/>
    <property type="match status" value="1"/>
</dbReference>
<reference evidence="6 7" key="1">
    <citation type="submission" date="2016-10" db="EMBL/GenBank/DDBJ databases">
        <authorList>
            <person name="de Groot N.N."/>
        </authorList>
    </citation>
    <scope>NUCLEOTIDE SEQUENCE [LARGE SCALE GENOMIC DNA]</scope>
    <source>
        <strain evidence="6 7">L14</strain>
    </source>
</reference>
<accession>A0A1I0XX30</accession>
<evidence type="ECO:0000256" key="3">
    <source>
        <dbReference type="ARBA" id="ARBA00022840"/>
    </source>
</evidence>
<dbReference type="EMBL" id="FOJX01000008">
    <property type="protein sequence ID" value="SFB05709.1"/>
    <property type="molecule type" value="Genomic_DNA"/>
</dbReference>
<dbReference type="SMART" id="SM01209">
    <property type="entry name" value="GARS_A"/>
    <property type="match status" value="1"/>
</dbReference>
<protein>
    <submittedName>
        <fullName evidence="6">Biotin carboxylase</fullName>
    </submittedName>
</protein>
<sequence length="386" mass="43003">MLQVPAILKAKEKGLYVYVLDYDKNAIGIKYADKFLEISTIDKEAVYEAALLFKPDYIMTSTSDMPVRTVSWVCEKLGRDTDISYIDAICATDKVAMRNRMKVCGVPIPVFYEVDNVDEFLSISEKMPDRYIIKPADNAASRGVVLVDKNKNENLIEIYNYCKEYSRSGAVLVEEFMDGDEVSVEAYSINGEPHIITITDKMVTSLPYFVELGHTEPSRLPAPLQKEICKVAESAIRAIGMKNGPTHTELKITSNGVKLVEIAARLGGDFITSKLVPLSTGVDMIECSFASILEYNIPYEKKISKGAAIRFIQAETGILESVDGIDEVRKLNGVEEIRIYKNIGDHVRRPQNSSDRIGHIITVGESADEAESIAEKALKMIHIRCI</sequence>
<dbReference type="InterPro" id="IPR052032">
    <property type="entry name" value="ATP-dep_AA_Ligase"/>
</dbReference>
<dbReference type="Gene3D" id="3.30.470.20">
    <property type="entry name" value="ATP-grasp fold, B domain"/>
    <property type="match status" value="1"/>
</dbReference>
<organism evidence="6 7">
    <name type="scientific">Selenomonas ruminantium</name>
    <dbReference type="NCBI Taxonomy" id="971"/>
    <lineage>
        <taxon>Bacteria</taxon>
        <taxon>Bacillati</taxon>
        <taxon>Bacillota</taxon>
        <taxon>Negativicutes</taxon>
        <taxon>Selenomonadales</taxon>
        <taxon>Selenomonadaceae</taxon>
        <taxon>Selenomonas</taxon>
    </lineage>
</organism>
<name>A0A1I0XX30_SELRU</name>
<evidence type="ECO:0000256" key="2">
    <source>
        <dbReference type="ARBA" id="ARBA00022741"/>
    </source>
</evidence>
<dbReference type="InterPro" id="IPR040570">
    <property type="entry name" value="LAL_C2"/>
</dbReference>
<evidence type="ECO:0000256" key="4">
    <source>
        <dbReference type="PROSITE-ProRule" id="PRU00409"/>
    </source>
</evidence>
<dbReference type="GO" id="GO:0005524">
    <property type="term" value="F:ATP binding"/>
    <property type="evidence" value="ECO:0007669"/>
    <property type="project" value="UniProtKB-UniRule"/>
</dbReference>
<dbReference type="Proteomes" id="UP000183843">
    <property type="component" value="Unassembled WGS sequence"/>
</dbReference>
<keyword evidence="1" id="KW-0436">Ligase</keyword>
<evidence type="ECO:0000313" key="6">
    <source>
        <dbReference type="EMBL" id="SFB05709.1"/>
    </source>
</evidence>
<proteinExistence type="predicted"/>
<gene>
    <name evidence="6" type="ORF">SAMN05216587_10857</name>
</gene>
<dbReference type="AlphaFoldDB" id="A0A1I0XX30"/>
<evidence type="ECO:0000313" key="7">
    <source>
        <dbReference type="Proteomes" id="UP000183843"/>
    </source>
</evidence>
<keyword evidence="3 4" id="KW-0067">ATP-binding</keyword>
<evidence type="ECO:0000259" key="5">
    <source>
        <dbReference type="PROSITE" id="PS50975"/>
    </source>
</evidence>
<dbReference type="PANTHER" id="PTHR43585:SF2">
    <property type="entry name" value="ATP-GRASP ENZYME FSQD"/>
    <property type="match status" value="1"/>
</dbReference>